<evidence type="ECO:0000313" key="4">
    <source>
        <dbReference type="Proteomes" id="UP000629468"/>
    </source>
</evidence>
<dbReference type="Pfam" id="PF17667">
    <property type="entry name" value="Pkinase_fungal"/>
    <property type="match status" value="1"/>
</dbReference>
<evidence type="ECO:0000313" key="3">
    <source>
        <dbReference type="EMBL" id="KAF7776856.1"/>
    </source>
</evidence>
<proteinExistence type="predicted"/>
<dbReference type="AlphaFoldDB" id="A0A8H7F4S4"/>
<sequence length="815" mass="92722">MEGESSNQPTTPEKKKAPQDPTPWKGKTNAEYLEHTRVRKHIRLEMRTEMLCCPVDAFLTDYSPFLPSDTFVDAAIKALVGAKLLDMDEDGQPLAWKEFDEDLSSYSMESEIYKPLEDIAAVFNDKLGQVHGCQRHFFYRDCPYDGIKSEIAGSNFRVDACFSGNPYHFRKNHVICSETAVVAEFKKSTKDFEDNREKLVSAASHIMNDDPCRMWMYGITIENTKMAVWYFSRSHSVKSETFDFTKDLRTFIRVFLSFTYATREQMGYDPTVHRIEEEKKSKYVYEIPTENGTRYFKTIDSLAHPRVLCITGRKTRVWKAVEVKGFEGNAVNEELNGGKEVALKDVWLDEGSMTEKQNLDAIFERLKTIKDDAYEWAPPSLRSKLKAIFNDGSYRSYFMEIECDSFNLGKSKKKSDEAEPAPEILQFSDVGGYKRNLTPNDAGGSAQVVDSHIKKATLVKDQNLLEGSTQINRHSRISGSALTEAAQSPLIANTRLYAVKRQYRLVYSEVGEPLDCAKSLHTAFNAVLDTYVALVLMYLAGWMHRDISAGNIIMVERGSDLFKGKLSDLEYAKEFRDVKGSPDPKTGTPFFMPIEIHAGVGFIRKRGLTTKIPDDMDIFENPCEVPKDLEVTSSCTPRSPPRYQFQHDLESLWWVALWILIYQVVHPAGQEISEIIFTRTSSPSLARRQLFVENRVEAMLAKHLHASLNISFIKTPMDNIQSLLCDSYLAEDMSEPQALHSVYSNFFLYLSVIIRAARSAKGVDLQSGVVVESRKRLHPEAPTASKDRDSDEYEVDEEEPSSDDIVQKKKRKTQT</sequence>
<feature type="compositionally biased region" description="Polar residues" evidence="1">
    <location>
        <begin position="1"/>
        <end position="11"/>
    </location>
</feature>
<dbReference type="PANTHER" id="PTHR38248:SF2">
    <property type="entry name" value="FUNK1 11"/>
    <property type="match status" value="1"/>
</dbReference>
<accession>A0A8H7F4S4</accession>
<dbReference type="InterPro" id="IPR011009">
    <property type="entry name" value="Kinase-like_dom_sf"/>
</dbReference>
<dbReference type="PANTHER" id="PTHR38248">
    <property type="entry name" value="FUNK1 6"/>
    <property type="match status" value="1"/>
</dbReference>
<protein>
    <recommendedName>
        <fullName evidence="2">Fungal-type protein kinase domain-containing protein</fullName>
    </recommendedName>
</protein>
<dbReference type="EMBL" id="JABXXO010000006">
    <property type="protein sequence ID" value="KAF7776856.1"/>
    <property type="molecule type" value="Genomic_DNA"/>
</dbReference>
<gene>
    <name evidence="3" type="ORF">Agabi119p4_5249</name>
</gene>
<organism evidence="3 4">
    <name type="scientific">Agaricus bisporus var. burnettii</name>
    <dbReference type="NCBI Taxonomy" id="192524"/>
    <lineage>
        <taxon>Eukaryota</taxon>
        <taxon>Fungi</taxon>
        <taxon>Dikarya</taxon>
        <taxon>Basidiomycota</taxon>
        <taxon>Agaricomycotina</taxon>
        <taxon>Agaricomycetes</taxon>
        <taxon>Agaricomycetidae</taxon>
        <taxon>Agaricales</taxon>
        <taxon>Agaricineae</taxon>
        <taxon>Agaricaceae</taxon>
        <taxon>Agaricus</taxon>
    </lineage>
</organism>
<dbReference type="InterPro" id="IPR040976">
    <property type="entry name" value="Pkinase_fungal"/>
</dbReference>
<evidence type="ECO:0000259" key="2">
    <source>
        <dbReference type="Pfam" id="PF17667"/>
    </source>
</evidence>
<dbReference type="SUPFAM" id="SSF56112">
    <property type="entry name" value="Protein kinase-like (PK-like)"/>
    <property type="match status" value="1"/>
</dbReference>
<feature type="compositionally biased region" description="Acidic residues" evidence="1">
    <location>
        <begin position="790"/>
        <end position="802"/>
    </location>
</feature>
<dbReference type="Gene3D" id="1.10.510.10">
    <property type="entry name" value="Transferase(Phosphotransferase) domain 1"/>
    <property type="match status" value="1"/>
</dbReference>
<comment type="caution">
    <text evidence="3">The sequence shown here is derived from an EMBL/GenBank/DDBJ whole genome shotgun (WGS) entry which is preliminary data.</text>
</comment>
<dbReference type="Proteomes" id="UP000629468">
    <property type="component" value="Unassembled WGS sequence"/>
</dbReference>
<evidence type="ECO:0000256" key="1">
    <source>
        <dbReference type="SAM" id="MobiDB-lite"/>
    </source>
</evidence>
<reference evidence="3 4" key="1">
    <citation type="journal article" name="Sci. Rep.">
        <title>Telomere-to-telomere assembled and centromere annotated genomes of the two main subspecies of the button mushroom Agaricus bisporus reveal especially polymorphic chromosome ends.</title>
        <authorList>
            <person name="Sonnenberg A.S.M."/>
            <person name="Sedaghat-Telgerd N."/>
            <person name="Lavrijssen B."/>
            <person name="Ohm R.A."/>
            <person name="Hendrickx P.M."/>
            <person name="Scholtmeijer K."/>
            <person name="Baars J.J.P."/>
            <person name="van Peer A."/>
        </authorList>
    </citation>
    <scope>NUCLEOTIDE SEQUENCE [LARGE SCALE GENOMIC DNA]</scope>
    <source>
        <strain evidence="3 4">H119_p4</strain>
    </source>
</reference>
<name>A0A8H7F4S4_AGABI</name>
<feature type="domain" description="Fungal-type protein kinase" evidence="2">
    <location>
        <begin position="171"/>
        <end position="659"/>
    </location>
</feature>
<feature type="region of interest" description="Disordered" evidence="1">
    <location>
        <begin position="1"/>
        <end position="30"/>
    </location>
</feature>
<feature type="region of interest" description="Disordered" evidence="1">
    <location>
        <begin position="774"/>
        <end position="815"/>
    </location>
</feature>